<dbReference type="AlphaFoldDB" id="A0A9W9W437"/>
<evidence type="ECO:0000259" key="2">
    <source>
        <dbReference type="Pfam" id="PF07510"/>
    </source>
</evidence>
<dbReference type="Proteomes" id="UP001147747">
    <property type="component" value="Unassembled WGS sequence"/>
</dbReference>
<sequence>MVMASITVKALVALALIQSPLVVGIPTAPGIPSASTAKTELGDLTVAAQGSQDGYSRAKFPHWISQGEVSCETLLLRIWIILTSLSSGCDTRDVVLKRDGTGVVQDDSCSASSGKWVSPYDGATWTAASDLDIDHVVPLSNAWKSGASEWTTDDRQAFANDLTHPQLLAVTDNVNSAKGDKGPEEWKPPLASYYCTYAEMWVKVKSTYNLTVTTDEKSALVDMLDTC</sequence>
<feature type="chain" id="PRO_5040728796" description="GmrSD restriction endonucleases C-terminal domain-containing protein" evidence="1">
    <location>
        <begin position="25"/>
        <end position="227"/>
    </location>
</feature>
<dbReference type="EMBL" id="JAPZBU010000006">
    <property type="protein sequence ID" value="KAJ5398319.1"/>
    <property type="molecule type" value="Genomic_DNA"/>
</dbReference>
<dbReference type="Pfam" id="PF07510">
    <property type="entry name" value="GmrSD_C"/>
    <property type="match status" value="1"/>
</dbReference>
<dbReference type="PANTHER" id="PTHR24094:SF15">
    <property type="entry name" value="AMP-DEPENDENT SYNTHETASE_LIGASE DOMAIN-CONTAINING PROTEIN-RELATED"/>
    <property type="match status" value="1"/>
</dbReference>
<evidence type="ECO:0000256" key="1">
    <source>
        <dbReference type="SAM" id="SignalP"/>
    </source>
</evidence>
<organism evidence="3 4">
    <name type="scientific">Penicillium cosmopolitanum</name>
    <dbReference type="NCBI Taxonomy" id="1131564"/>
    <lineage>
        <taxon>Eukaryota</taxon>
        <taxon>Fungi</taxon>
        <taxon>Dikarya</taxon>
        <taxon>Ascomycota</taxon>
        <taxon>Pezizomycotina</taxon>
        <taxon>Eurotiomycetes</taxon>
        <taxon>Eurotiomycetidae</taxon>
        <taxon>Eurotiales</taxon>
        <taxon>Aspergillaceae</taxon>
        <taxon>Penicillium</taxon>
    </lineage>
</organism>
<reference evidence="3" key="1">
    <citation type="submission" date="2022-12" db="EMBL/GenBank/DDBJ databases">
        <authorList>
            <person name="Petersen C."/>
        </authorList>
    </citation>
    <scope>NUCLEOTIDE SEQUENCE</scope>
    <source>
        <strain evidence="3">IBT 29677</strain>
    </source>
</reference>
<evidence type="ECO:0000313" key="3">
    <source>
        <dbReference type="EMBL" id="KAJ5398319.1"/>
    </source>
</evidence>
<feature type="domain" description="GmrSD restriction endonucleases C-terminal" evidence="2">
    <location>
        <begin position="126"/>
        <end position="222"/>
    </location>
</feature>
<keyword evidence="1" id="KW-0732">Signal</keyword>
<dbReference type="RefSeq" id="XP_056490371.1">
    <property type="nucleotide sequence ID" value="XM_056631069.1"/>
</dbReference>
<comment type="caution">
    <text evidence="3">The sequence shown here is derived from an EMBL/GenBank/DDBJ whole genome shotgun (WGS) entry which is preliminary data.</text>
</comment>
<gene>
    <name evidence="3" type="ORF">N7509_006432</name>
</gene>
<keyword evidence="4" id="KW-1185">Reference proteome</keyword>
<dbReference type="GeneID" id="81370049"/>
<dbReference type="PANTHER" id="PTHR24094">
    <property type="entry name" value="SECRETED PROTEIN"/>
    <property type="match status" value="1"/>
</dbReference>
<protein>
    <recommendedName>
        <fullName evidence="2">GmrSD restriction endonucleases C-terminal domain-containing protein</fullName>
    </recommendedName>
</protein>
<dbReference type="InterPro" id="IPR011089">
    <property type="entry name" value="GmrSD_C"/>
</dbReference>
<evidence type="ECO:0000313" key="4">
    <source>
        <dbReference type="Proteomes" id="UP001147747"/>
    </source>
</evidence>
<reference evidence="3" key="2">
    <citation type="journal article" date="2023" name="IMA Fungus">
        <title>Comparative genomic study of the Penicillium genus elucidates a diverse pangenome and 15 lateral gene transfer events.</title>
        <authorList>
            <person name="Petersen C."/>
            <person name="Sorensen T."/>
            <person name="Nielsen M.R."/>
            <person name="Sondergaard T.E."/>
            <person name="Sorensen J.L."/>
            <person name="Fitzpatrick D.A."/>
            <person name="Frisvad J.C."/>
            <person name="Nielsen K.L."/>
        </authorList>
    </citation>
    <scope>NUCLEOTIDE SEQUENCE</scope>
    <source>
        <strain evidence="3">IBT 29677</strain>
    </source>
</reference>
<accession>A0A9W9W437</accession>
<name>A0A9W9W437_9EURO</name>
<proteinExistence type="predicted"/>
<dbReference type="OrthoDB" id="3162605at2759"/>
<feature type="signal peptide" evidence="1">
    <location>
        <begin position="1"/>
        <end position="24"/>
    </location>
</feature>